<dbReference type="EMBL" id="CP032694">
    <property type="protein sequence ID" value="AYG59961.1"/>
    <property type="molecule type" value="Genomic_DNA"/>
</dbReference>
<evidence type="ECO:0000313" key="4">
    <source>
        <dbReference type="EMBL" id="AYG59961.1"/>
    </source>
</evidence>
<accession>A0A387FVR1</accession>
<evidence type="ECO:0000256" key="1">
    <source>
        <dbReference type="ARBA" id="ARBA00023125"/>
    </source>
</evidence>
<dbReference type="PRINTS" id="PR00364">
    <property type="entry name" value="DISEASERSIST"/>
</dbReference>
<dbReference type="GO" id="GO:0006355">
    <property type="term" value="P:regulation of DNA-templated transcription"/>
    <property type="evidence" value="ECO:0007669"/>
    <property type="project" value="InterPro"/>
</dbReference>
<feature type="DNA-binding region" description="OmpR/PhoB-type" evidence="2">
    <location>
        <begin position="20"/>
        <end position="118"/>
    </location>
</feature>
<dbReference type="Pfam" id="PF00486">
    <property type="entry name" value="Trans_reg_C"/>
    <property type="match status" value="1"/>
</dbReference>
<dbReference type="PROSITE" id="PS51755">
    <property type="entry name" value="OMPR_PHOB"/>
    <property type="match status" value="1"/>
</dbReference>
<keyword evidence="5" id="KW-1185">Reference proteome</keyword>
<dbReference type="SUPFAM" id="SSF52540">
    <property type="entry name" value="P-loop containing nucleoside triphosphate hydrolases"/>
    <property type="match status" value="1"/>
</dbReference>
<gene>
    <name evidence="4" type="ORF">CCGE525_14945</name>
</gene>
<name>A0A387FVR1_9HYPH</name>
<dbReference type="AlphaFoldDB" id="A0A387FVR1"/>
<reference evidence="4 5" key="1">
    <citation type="submission" date="2018-10" db="EMBL/GenBank/DDBJ databases">
        <title>Rhizobium etli, R. leguminosarum and a new Rhizobium genospecies from Phaseolus dumosus.</title>
        <authorList>
            <person name="Ramirez-Puebla S.T."/>
            <person name="Rogel-Hernandez M.A."/>
            <person name="Guerrero G."/>
            <person name="Ormeno-Orrillo E."/>
            <person name="Martinez-Romero J.C."/>
            <person name="Negrete-Yankelevich S."/>
            <person name="Martinez-Romero E."/>
        </authorList>
    </citation>
    <scope>NUCLEOTIDE SEQUENCE [LARGE SCALE GENOMIC DNA]</scope>
    <source>
        <strain evidence="4 5">CCGE525</strain>
    </source>
</reference>
<dbReference type="PANTHER" id="PTHR47691">
    <property type="entry name" value="REGULATOR-RELATED"/>
    <property type="match status" value="1"/>
</dbReference>
<dbReference type="OrthoDB" id="4473689at2"/>
<evidence type="ECO:0000313" key="5">
    <source>
        <dbReference type="Proteomes" id="UP000282195"/>
    </source>
</evidence>
<dbReference type="InterPro" id="IPR027417">
    <property type="entry name" value="P-loop_NTPase"/>
</dbReference>
<keyword evidence="1 2" id="KW-0238">DNA-binding</keyword>
<dbReference type="InterPro" id="IPR016032">
    <property type="entry name" value="Sig_transdc_resp-reg_C-effctor"/>
</dbReference>
<protein>
    <recommendedName>
        <fullName evidence="3">OmpR/PhoB-type domain-containing protein</fullName>
    </recommendedName>
</protein>
<proteinExistence type="predicted"/>
<sequence>MLDIWRVAGVPPPVKETAVAEEFRFGPYVLSVPGRRLQHEGRPVPVGARAFDILVTLIRQGGAVVKAAELSEAIWPGEPISEGLLRVHVARLRRALEQDDLETSYVVTLQGEGYRFSGEIQQFDVAPPIILEQAPLTRLVGREDDLQEAVANLQIRGNVTLSGGGGVGKTALALAAAERIASEYPDGTIVFDFEAMSVWRLDGRQQDTLKIEDAYDSGRLDDMETTLAGKRAVFVLDGCEHVVPIAVRLVSAIRQRSPESIVIATSQVALGFDGEVVQMIDPLPVDDDGPAVELFLEEAAAVVGSNSFTDEEITATLEICRLVHGNPLAIELAAARVLELGFDGVLAQAEGGIDVLSGGRRTAHPRHRSMSAALEWSYAILRPADRKELLMLSRGKTSSDHAAITRLIFAGLVRRAGGAVSVPHLVQLFLREKDRNLYDRNA</sequence>
<dbReference type="GO" id="GO:0003677">
    <property type="term" value="F:DNA binding"/>
    <property type="evidence" value="ECO:0007669"/>
    <property type="project" value="UniProtKB-UniRule"/>
</dbReference>
<feature type="domain" description="OmpR/PhoB-type" evidence="3">
    <location>
        <begin position="20"/>
        <end position="118"/>
    </location>
</feature>
<dbReference type="Gene3D" id="1.10.10.10">
    <property type="entry name" value="Winged helix-like DNA-binding domain superfamily/Winged helix DNA-binding domain"/>
    <property type="match status" value="1"/>
</dbReference>
<evidence type="ECO:0000259" key="3">
    <source>
        <dbReference type="PROSITE" id="PS51755"/>
    </source>
</evidence>
<dbReference type="InterPro" id="IPR036388">
    <property type="entry name" value="WH-like_DNA-bd_sf"/>
</dbReference>
<organism evidence="4 5">
    <name type="scientific">Rhizobium jaguaris</name>
    <dbReference type="NCBI Taxonomy" id="1312183"/>
    <lineage>
        <taxon>Bacteria</taxon>
        <taxon>Pseudomonadati</taxon>
        <taxon>Pseudomonadota</taxon>
        <taxon>Alphaproteobacteria</taxon>
        <taxon>Hyphomicrobiales</taxon>
        <taxon>Rhizobiaceae</taxon>
        <taxon>Rhizobium/Agrobacterium group</taxon>
        <taxon>Rhizobium</taxon>
    </lineage>
</organism>
<dbReference type="SUPFAM" id="SSF46894">
    <property type="entry name" value="C-terminal effector domain of the bipartite response regulators"/>
    <property type="match status" value="1"/>
</dbReference>
<dbReference type="SMART" id="SM00862">
    <property type="entry name" value="Trans_reg_C"/>
    <property type="match status" value="1"/>
</dbReference>
<dbReference type="KEGG" id="rjg:CCGE525_14945"/>
<dbReference type="PANTHER" id="PTHR47691:SF3">
    <property type="entry name" value="HTH-TYPE TRANSCRIPTIONAL REGULATOR RV0890C-RELATED"/>
    <property type="match status" value="1"/>
</dbReference>
<dbReference type="CDD" id="cd00383">
    <property type="entry name" value="trans_reg_C"/>
    <property type="match status" value="1"/>
</dbReference>
<dbReference type="Proteomes" id="UP000282195">
    <property type="component" value="Chromosome"/>
</dbReference>
<dbReference type="Gene3D" id="3.40.50.300">
    <property type="entry name" value="P-loop containing nucleotide triphosphate hydrolases"/>
    <property type="match status" value="1"/>
</dbReference>
<dbReference type="InterPro" id="IPR001867">
    <property type="entry name" value="OmpR/PhoB-type_DNA-bd"/>
</dbReference>
<evidence type="ECO:0000256" key="2">
    <source>
        <dbReference type="PROSITE-ProRule" id="PRU01091"/>
    </source>
</evidence>
<dbReference type="GO" id="GO:0000160">
    <property type="term" value="P:phosphorelay signal transduction system"/>
    <property type="evidence" value="ECO:0007669"/>
    <property type="project" value="InterPro"/>
</dbReference>